<protein>
    <submittedName>
        <fullName evidence="1">Uncharacterized protein</fullName>
    </submittedName>
</protein>
<proteinExistence type="predicted"/>
<organism evidence="1 2">
    <name type="scientific">Edwardsiella tarda ATCC 23685</name>
    <dbReference type="NCBI Taxonomy" id="500638"/>
    <lineage>
        <taxon>Bacteria</taxon>
        <taxon>Pseudomonadati</taxon>
        <taxon>Pseudomonadota</taxon>
        <taxon>Gammaproteobacteria</taxon>
        <taxon>Enterobacterales</taxon>
        <taxon>Hafniaceae</taxon>
        <taxon>Edwardsiella</taxon>
    </lineage>
</organism>
<name>D4F7N2_EDWTA</name>
<evidence type="ECO:0000313" key="1">
    <source>
        <dbReference type="EMBL" id="EFE22238.1"/>
    </source>
</evidence>
<dbReference type="HOGENOM" id="CLU_3135090_0_0_6"/>
<reference evidence="1 2" key="1">
    <citation type="submission" date="2010-02" db="EMBL/GenBank/DDBJ databases">
        <authorList>
            <person name="Weinstock G."/>
            <person name="Sodergren E."/>
            <person name="Clifton S."/>
            <person name="Fulton L."/>
            <person name="Fulton B."/>
            <person name="Courtney L."/>
            <person name="Fronick C."/>
            <person name="Harrison M."/>
            <person name="Strong C."/>
            <person name="Farmer C."/>
            <person name="Delahaunty K."/>
            <person name="Markovic C."/>
            <person name="Hall O."/>
            <person name="Minx P."/>
            <person name="Tomlinson C."/>
            <person name="Mitreva M."/>
            <person name="Nelson J."/>
            <person name="Hou S."/>
            <person name="Wollam A."/>
            <person name="Pepin K.H."/>
            <person name="Johnson M."/>
            <person name="Bhonagiri V."/>
            <person name="Zhang X."/>
            <person name="Suruliraj S."/>
            <person name="Warren W."/>
            <person name="Chinwalla A."/>
            <person name="Mardis E.R."/>
            <person name="Wilson R.K."/>
        </authorList>
    </citation>
    <scope>NUCLEOTIDE SEQUENCE [LARGE SCALE GENOMIC DNA]</scope>
    <source>
        <strain evidence="1 2">ATCC 23685</strain>
    </source>
</reference>
<gene>
    <name evidence="1" type="ORF">EDWATA_02768</name>
</gene>
<comment type="caution">
    <text evidence="1">The sequence shown here is derived from an EMBL/GenBank/DDBJ whole genome shotgun (WGS) entry which is preliminary data.</text>
</comment>
<dbReference type="Proteomes" id="UP000003692">
    <property type="component" value="Unassembled WGS sequence"/>
</dbReference>
<evidence type="ECO:0000313" key="2">
    <source>
        <dbReference type="Proteomes" id="UP000003692"/>
    </source>
</evidence>
<accession>D4F7N2</accession>
<dbReference type="EMBL" id="ADGK01000238">
    <property type="protein sequence ID" value="EFE22238.1"/>
    <property type="molecule type" value="Genomic_DNA"/>
</dbReference>
<sequence length="49" mass="5333">MALQVEALAQRTDVMAEMQRPGGAIAAQADGLLGKVEIGRWHGRTPFKR</sequence>
<dbReference type="AlphaFoldDB" id="D4F7N2"/>